<dbReference type="InterPro" id="IPR036875">
    <property type="entry name" value="Znf_CCHC_sf"/>
</dbReference>
<evidence type="ECO:0000256" key="1">
    <source>
        <dbReference type="SAM" id="MobiDB-lite"/>
    </source>
</evidence>
<feature type="region of interest" description="Disordered" evidence="1">
    <location>
        <begin position="1"/>
        <end position="99"/>
    </location>
</feature>
<feature type="domain" description="CCHC-type" evidence="2">
    <location>
        <begin position="155"/>
        <end position="171"/>
    </location>
</feature>
<feature type="compositionally biased region" description="Basic and acidic residues" evidence="1">
    <location>
        <begin position="1"/>
        <end position="16"/>
    </location>
</feature>
<reference evidence="3" key="1">
    <citation type="submission" date="2020-07" db="EMBL/GenBank/DDBJ databases">
        <authorList>
            <person name="Lin J."/>
        </authorList>
    </citation>
    <scope>NUCLEOTIDE SEQUENCE</scope>
</reference>
<name>A0A6V7NF28_ANACO</name>
<accession>A0A6V7NF28</accession>
<dbReference type="SMART" id="SM00343">
    <property type="entry name" value="ZnF_C2HC"/>
    <property type="match status" value="2"/>
</dbReference>
<protein>
    <recommendedName>
        <fullName evidence="2">CCHC-type domain-containing protein</fullName>
    </recommendedName>
</protein>
<sequence length="780" mass="84148">MEKGKEKVEKGKEKVGPKKVILCSAEKKAGNQTGDRSPGARPPEFLSKKAAPLRGIFAASTSTCPRPSSLSLRKPPIPDTSKHSDKRRLPRSPSLSPPKTYKEALLTLSSLPRHPCPPLIYTPFPLSPGSPSFKGRCFRCLGRSHRAAHCRGPIRCSRCFRTGHKARSCMHRLPMSVYRAMRARPSYLSAFVPLTDDFLTRQNRCRNAILADVLPAKRLGHFPQDTIANGLAGRFGGFPADFHVARHSERDFVIFLPDWVPSDELLRKEVVSLDDLRLCCFRWDRHFGARRPLLTYHAWIRLVSLPYECWSSRTVAALVGGFGRFIRPDDFSVRMVDLTGYRCLISVNHLHDIPENLEVTFGDLSLSVLIQLERWARRDDEGHGAPPMRGLASTTHCRAPRSPIATQLALSVGDARRREAPRTRMRLGTPPKSGTGDARQRRRFPGYRRWCPTHAICGPQPSCLLSQPHLISGPLCLPKSFAADWPISDGLEGLDLVGLDGLDLGSLLAPPFPHSGPPLAVPLWSGGLLGLTLAQIYLFLGPPLGPTSIRSPSCQVDYLGFLLLEGPSLGPIPFAILVLSAPGQVDREAPHSASKLSSPTALPSLGTTAASEISTLHPPGPSANLGLASLGQAACVASLGQAACVASLSAPKISSSISLPSLGPSGNLAPAAPGPAVCEALLCASEAPTPTNLPSLVVDPAPFPPSEPRGPPRSSARLLHFSKGSALERAKRRKALLLEGGTRALPRNWNTKTLLSKSSLCGVTLSNAEADDLQSFLLRG</sequence>
<dbReference type="Gene3D" id="4.10.60.10">
    <property type="entry name" value="Zinc finger, CCHC-type"/>
    <property type="match status" value="1"/>
</dbReference>
<organism evidence="3">
    <name type="scientific">Ananas comosus var. bracteatus</name>
    <name type="common">red pineapple</name>
    <dbReference type="NCBI Taxonomy" id="296719"/>
    <lineage>
        <taxon>Eukaryota</taxon>
        <taxon>Viridiplantae</taxon>
        <taxon>Streptophyta</taxon>
        <taxon>Embryophyta</taxon>
        <taxon>Tracheophyta</taxon>
        <taxon>Spermatophyta</taxon>
        <taxon>Magnoliopsida</taxon>
        <taxon>Liliopsida</taxon>
        <taxon>Poales</taxon>
        <taxon>Bromeliaceae</taxon>
        <taxon>Bromelioideae</taxon>
        <taxon>Ananas</taxon>
    </lineage>
</organism>
<gene>
    <name evidence="3" type="ORF">CB5_LOCUS401</name>
</gene>
<dbReference type="InterPro" id="IPR001878">
    <property type="entry name" value="Znf_CCHC"/>
</dbReference>
<dbReference type="GO" id="GO:0008270">
    <property type="term" value="F:zinc ion binding"/>
    <property type="evidence" value="ECO:0007669"/>
    <property type="project" value="InterPro"/>
</dbReference>
<feature type="compositionally biased region" description="Low complexity" evidence="1">
    <location>
        <begin position="65"/>
        <end position="74"/>
    </location>
</feature>
<feature type="domain" description="CCHC-type" evidence="2">
    <location>
        <begin position="136"/>
        <end position="152"/>
    </location>
</feature>
<evidence type="ECO:0000313" key="3">
    <source>
        <dbReference type="EMBL" id="CAD1817190.1"/>
    </source>
</evidence>
<dbReference type="SUPFAM" id="SSF57756">
    <property type="entry name" value="Retrovirus zinc finger-like domains"/>
    <property type="match status" value="1"/>
</dbReference>
<proteinExistence type="predicted"/>
<dbReference type="EMBL" id="LR862129">
    <property type="protein sequence ID" value="CAD1817190.1"/>
    <property type="molecule type" value="Genomic_DNA"/>
</dbReference>
<evidence type="ECO:0000259" key="2">
    <source>
        <dbReference type="SMART" id="SM00343"/>
    </source>
</evidence>
<dbReference type="GO" id="GO:0003676">
    <property type="term" value="F:nucleic acid binding"/>
    <property type="evidence" value="ECO:0007669"/>
    <property type="project" value="InterPro"/>
</dbReference>
<dbReference type="AlphaFoldDB" id="A0A6V7NF28"/>